<protein>
    <submittedName>
        <fullName evidence="2">Uncharacterized protein</fullName>
    </submittedName>
</protein>
<gene>
    <name evidence="2" type="ORF">RHO25_005642</name>
</gene>
<dbReference type="GeneID" id="90644169"/>
<dbReference type="EMBL" id="CP134186">
    <property type="protein sequence ID" value="WPB01022.1"/>
    <property type="molecule type" value="Genomic_DNA"/>
</dbReference>
<proteinExistence type="predicted"/>
<feature type="region of interest" description="Disordered" evidence="1">
    <location>
        <begin position="61"/>
        <end position="83"/>
    </location>
</feature>
<evidence type="ECO:0000313" key="3">
    <source>
        <dbReference type="Proteomes" id="UP001302367"/>
    </source>
</evidence>
<evidence type="ECO:0000256" key="1">
    <source>
        <dbReference type="SAM" id="MobiDB-lite"/>
    </source>
</evidence>
<sequence>MKRDDALKAINAYCDRDLSLDPAFNPGDQFFQEPPDGASWDLFMEGLDGYVIKMDAKFGDGGRRRDVSQANVSAPRARSVSGN</sequence>
<reference evidence="2 3" key="1">
    <citation type="submission" date="2023-09" db="EMBL/GenBank/DDBJ databases">
        <title>Complete-Gapless Cercospora beticola genome.</title>
        <authorList>
            <person name="Wyatt N.A."/>
            <person name="Spanner R.E."/>
            <person name="Bolton M.D."/>
        </authorList>
    </citation>
    <scope>NUCLEOTIDE SEQUENCE [LARGE SCALE GENOMIC DNA]</scope>
    <source>
        <strain evidence="2">Cb09-40</strain>
    </source>
</reference>
<organism evidence="2 3">
    <name type="scientific">Cercospora beticola</name>
    <name type="common">Sugarbeet leaf spot fungus</name>
    <dbReference type="NCBI Taxonomy" id="122368"/>
    <lineage>
        <taxon>Eukaryota</taxon>
        <taxon>Fungi</taxon>
        <taxon>Dikarya</taxon>
        <taxon>Ascomycota</taxon>
        <taxon>Pezizomycotina</taxon>
        <taxon>Dothideomycetes</taxon>
        <taxon>Dothideomycetidae</taxon>
        <taxon>Mycosphaerellales</taxon>
        <taxon>Mycosphaerellaceae</taxon>
        <taxon>Cercospora</taxon>
    </lineage>
</organism>
<name>A0ABZ0NNG1_CERBT</name>
<accession>A0ABZ0NNG1</accession>
<evidence type="ECO:0000313" key="2">
    <source>
        <dbReference type="EMBL" id="WPB01022.1"/>
    </source>
</evidence>
<dbReference type="RefSeq" id="XP_065458755.1">
    <property type="nucleotide sequence ID" value="XM_065602683.1"/>
</dbReference>
<dbReference type="Proteomes" id="UP001302367">
    <property type="component" value="Chromosome 3"/>
</dbReference>
<keyword evidence="3" id="KW-1185">Reference proteome</keyword>